<dbReference type="SUPFAM" id="SSF46955">
    <property type="entry name" value="Putative DNA-binding domain"/>
    <property type="match status" value="1"/>
</dbReference>
<comment type="subcellular location">
    <subcellularLocation>
        <location evidence="1 15">Cytoplasm</location>
    </subcellularLocation>
</comment>
<dbReference type="InterPro" id="IPR005121">
    <property type="entry name" value="Fdx_antiC-bd"/>
</dbReference>
<dbReference type="GO" id="GO:0005524">
    <property type="term" value="F:ATP binding"/>
    <property type="evidence" value="ECO:0007669"/>
    <property type="project" value="UniProtKB-UniRule"/>
</dbReference>
<dbReference type="AlphaFoldDB" id="A0A2A5WCV6"/>
<evidence type="ECO:0000256" key="5">
    <source>
        <dbReference type="ARBA" id="ARBA00022555"/>
    </source>
</evidence>
<dbReference type="PROSITE" id="PS50886">
    <property type="entry name" value="TRBD"/>
    <property type="match status" value="1"/>
</dbReference>
<feature type="binding site" evidence="15">
    <location>
        <position position="467"/>
    </location>
    <ligand>
        <name>Mg(2+)</name>
        <dbReference type="ChEBI" id="CHEBI:18420"/>
        <note>shared with alpha subunit</note>
    </ligand>
</feature>
<dbReference type="InterPro" id="IPR020825">
    <property type="entry name" value="Phe-tRNA_synthase-like_B3/B4"/>
</dbReference>
<dbReference type="InterPro" id="IPR045060">
    <property type="entry name" value="Phe-tRNA-ligase_IIc_bsu"/>
</dbReference>
<comment type="similarity">
    <text evidence="2 15">Belongs to the phenylalanyl-tRNA synthetase beta subunit family. Type 1 subfamily.</text>
</comment>
<evidence type="ECO:0000256" key="12">
    <source>
        <dbReference type="ARBA" id="ARBA00022917"/>
    </source>
</evidence>
<dbReference type="PROSITE" id="PS51483">
    <property type="entry name" value="B5"/>
    <property type="match status" value="1"/>
</dbReference>
<evidence type="ECO:0000256" key="15">
    <source>
        <dbReference type="HAMAP-Rule" id="MF_00283"/>
    </source>
</evidence>
<evidence type="ECO:0000256" key="8">
    <source>
        <dbReference type="ARBA" id="ARBA00022741"/>
    </source>
</evidence>
<accession>A0A2A5WCV6</accession>
<evidence type="ECO:0000256" key="14">
    <source>
        <dbReference type="ARBA" id="ARBA00049255"/>
    </source>
</evidence>
<dbReference type="SUPFAM" id="SSF54991">
    <property type="entry name" value="Anticodon-binding domain of PheRS"/>
    <property type="match status" value="1"/>
</dbReference>
<proteinExistence type="inferred from homology"/>
<dbReference type="Gene3D" id="3.30.930.10">
    <property type="entry name" value="Bira Bifunctional Protein, Domain 2"/>
    <property type="match status" value="1"/>
</dbReference>
<feature type="domain" description="B5" evidence="19">
    <location>
        <begin position="403"/>
        <end position="479"/>
    </location>
</feature>
<dbReference type="NCBIfam" id="NF045760">
    <property type="entry name" value="YtpR"/>
    <property type="match status" value="1"/>
</dbReference>
<dbReference type="InterPro" id="IPR002547">
    <property type="entry name" value="tRNA-bd_dom"/>
</dbReference>
<dbReference type="FunFam" id="3.30.70.380:FF:000001">
    <property type="entry name" value="Phenylalanine--tRNA ligase beta subunit"/>
    <property type="match status" value="1"/>
</dbReference>
<reference evidence="20 21" key="1">
    <citation type="submission" date="2017-08" db="EMBL/GenBank/DDBJ databases">
        <title>Fine stratification of microbial communities through a metagenomic profile of the photic zone.</title>
        <authorList>
            <person name="Haro-Moreno J.M."/>
            <person name="Lopez-Perez M."/>
            <person name="De La Torre J."/>
            <person name="Picazo A."/>
            <person name="Camacho A."/>
            <person name="Rodriguez-Valera F."/>
        </authorList>
    </citation>
    <scope>NUCLEOTIDE SEQUENCE [LARGE SCALE GENOMIC DNA]</scope>
    <source>
        <strain evidence="20">MED-G28</strain>
    </source>
</reference>
<dbReference type="Gene3D" id="2.40.50.140">
    <property type="entry name" value="Nucleic acid-binding proteins"/>
    <property type="match status" value="1"/>
</dbReference>
<keyword evidence="6 15" id="KW-0436">Ligase</keyword>
<feature type="domain" description="FDX-ACB" evidence="18">
    <location>
        <begin position="703"/>
        <end position="796"/>
    </location>
</feature>
<dbReference type="InterPro" id="IPR012340">
    <property type="entry name" value="NA-bd_OB-fold"/>
</dbReference>
<evidence type="ECO:0000256" key="6">
    <source>
        <dbReference type="ARBA" id="ARBA00022598"/>
    </source>
</evidence>
<dbReference type="GO" id="GO:0004826">
    <property type="term" value="F:phenylalanine-tRNA ligase activity"/>
    <property type="evidence" value="ECO:0007669"/>
    <property type="project" value="UniProtKB-UniRule"/>
</dbReference>
<organism evidence="20 21">
    <name type="scientific">OM182 bacterium MED-G28</name>
    <dbReference type="NCBI Taxonomy" id="1986256"/>
    <lineage>
        <taxon>Bacteria</taxon>
        <taxon>Pseudomonadati</taxon>
        <taxon>Pseudomonadota</taxon>
        <taxon>Gammaproteobacteria</taxon>
        <taxon>OMG group</taxon>
        <taxon>OM182 clade</taxon>
    </lineage>
</organism>
<evidence type="ECO:0000259" key="18">
    <source>
        <dbReference type="PROSITE" id="PS51447"/>
    </source>
</evidence>
<protein>
    <recommendedName>
        <fullName evidence="15">Phenylalanine--tRNA ligase beta subunit</fullName>
        <ecNumber evidence="15">6.1.1.20</ecNumber>
    </recommendedName>
    <alternativeName>
        <fullName evidence="15">Phenylalanyl-tRNA synthetase beta subunit</fullName>
        <shortName evidence="15">PheRS</shortName>
    </alternativeName>
</protein>
<dbReference type="Pfam" id="PF17759">
    <property type="entry name" value="tRNA_synthFbeta"/>
    <property type="match status" value="1"/>
</dbReference>
<dbReference type="GO" id="GO:0006432">
    <property type="term" value="P:phenylalanyl-tRNA aminoacylation"/>
    <property type="evidence" value="ECO:0007669"/>
    <property type="project" value="UniProtKB-UniRule"/>
</dbReference>
<evidence type="ECO:0000256" key="1">
    <source>
        <dbReference type="ARBA" id="ARBA00004496"/>
    </source>
</evidence>
<evidence type="ECO:0000256" key="11">
    <source>
        <dbReference type="ARBA" id="ARBA00022884"/>
    </source>
</evidence>
<evidence type="ECO:0000256" key="9">
    <source>
        <dbReference type="ARBA" id="ARBA00022840"/>
    </source>
</evidence>
<evidence type="ECO:0000256" key="3">
    <source>
        <dbReference type="ARBA" id="ARBA00011209"/>
    </source>
</evidence>
<dbReference type="InterPro" id="IPR005146">
    <property type="entry name" value="B3/B4_tRNA-bd"/>
</dbReference>
<dbReference type="FunFam" id="3.30.56.10:FF:000002">
    <property type="entry name" value="Phenylalanine--tRNA ligase beta subunit"/>
    <property type="match status" value="1"/>
</dbReference>
<evidence type="ECO:0000259" key="17">
    <source>
        <dbReference type="PROSITE" id="PS50886"/>
    </source>
</evidence>
<dbReference type="InterPro" id="IPR036690">
    <property type="entry name" value="Fdx_antiC-bd_sf"/>
</dbReference>
<evidence type="ECO:0000256" key="7">
    <source>
        <dbReference type="ARBA" id="ARBA00022723"/>
    </source>
</evidence>
<dbReference type="InterPro" id="IPR004532">
    <property type="entry name" value="Phe-tRNA-ligase_IIc_bsu_bact"/>
</dbReference>
<evidence type="ECO:0000256" key="2">
    <source>
        <dbReference type="ARBA" id="ARBA00008653"/>
    </source>
</evidence>
<evidence type="ECO:0000256" key="16">
    <source>
        <dbReference type="PROSITE-ProRule" id="PRU00209"/>
    </source>
</evidence>
<feature type="binding site" evidence="15">
    <location>
        <position position="457"/>
    </location>
    <ligand>
        <name>Mg(2+)</name>
        <dbReference type="ChEBI" id="CHEBI:18420"/>
        <note>shared with alpha subunit</note>
    </ligand>
</feature>
<dbReference type="GO" id="GO:0000049">
    <property type="term" value="F:tRNA binding"/>
    <property type="evidence" value="ECO:0007669"/>
    <property type="project" value="UniProtKB-UniRule"/>
</dbReference>
<dbReference type="GO" id="GO:0009328">
    <property type="term" value="C:phenylalanine-tRNA ligase complex"/>
    <property type="evidence" value="ECO:0007669"/>
    <property type="project" value="TreeGrafter"/>
</dbReference>
<dbReference type="InterPro" id="IPR033714">
    <property type="entry name" value="tRNA_bind_bactPheRS"/>
</dbReference>
<dbReference type="Pfam" id="PF03147">
    <property type="entry name" value="FDX-ACB"/>
    <property type="match status" value="1"/>
</dbReference>
<dbReference type="PROSITE" id="PS51447">
    <property type="entry name" value="FDX_ACB"/>
    <property type="match status" value="1"/>
</dbReference>
<evidence type="ECO:0000259" key="19">
    <source>
        <dbReference type="PROSITE" id="PS51483"/>
    </source>
</evidence>
<evidence type="ECO:0000313" key="21">
    <source>
        <dbReference type="Proteomes" id="UP000219329"/>
    </source>
</evidence>
<dbReference type="CDD" id="cd00769">
    <property type="entry name" value="PheRS_beta_core"/>
    <property type="match status" value="1"/>
</dbReference>
<dbReference type="PANTHER" id="PTHR10947:SF0">
    <property type="entry name" value="PHENYLALANINE--TRNA LIGASE BETA SUBUNIT"/>
    <property type="match status" value="1"/>
</dbReference>
<dbReference type="SMART" id="SM00896">
    <property type="entry name" value="FDX-ACB"/>
    <property type="match status" value="1"/>
</dbReference>
<dbReference type="SMART" id="SM00873">
    <property type="entry name" value="B3_4"/>
    <property type="match status" value="1"/>
</dbReference>
<keyword evidence="11 16" id="KW-0694">RNA-binding</keyword>
<dbReference type="FunFam" id="3.30.930.10:FF:000022">
    <property type="entry name" value="Phenylalanine--tRNA ligase beta subunit"/>
    <property type="match status" value="1"/>
</dbReference>
<dbReference type="InterPro" id="IPR005147">
    <property type="entry name" value="tRNA_synthase_B5-dom"/>
</dbReference>
<dbReference type="SUPFAM" id="SSF55681">
    <property type="entry name" value="Class II aaRS and biotin synthetases"/>
    <property type="match status" value="1"/>
</dbReference>
<evidence type="ECO:0000313" key="20">
    <source>
        <dbReference type="EMBL" id="PDH34319.1"/>
    </source>
</evidence>
<dbReference type="SMART" id="SM00874">
    <property type="entry name" value="B5"/>
    <property type="match status" value="1"/>
</dbReference>
<keyword evidence="8 15" id="KW-0547">Nucleotide-binding</keyword>
<evidence type="ECO:0000256" key="4">
    <source>
        <dbReference type="ARBA" id="ARBA00022490"/>
    </source>
</evidence>
<feature type="binding site" evidence="15">
    <location>
        <position position="466"/>
    </location>
    <ligand>
        <name>Mg(2+)</name>
        <dbReference type="ChEBI" id="CHEBI:18420"/>
        <note>shared with alpha subunit</note>
    </ligand>
</feature>
<keyword evidence="5 16" id="KW-0820">tRNA-binding</keyword>
<feature type="binding site" evidence="15">
    <location>
        <position position="463"/>
    </location>
    <ligand>
        <name>Mg(2+)</name>
        <dbReference type="ChEBI" id="CHEBI:18420"/>
        <note>shared with alpha subunit</note>
    </ligand>
</feature>
<dbReference type="HAMAP" id="MF_00283">
    <property type="entry name" value="Phe_tRNA_synth_beta1"/>
    <property type="match status" value="1"/>
</dbReference>
<dbReference type="InterPro" id="IPR041616">
    <property type="entry name" value="PheRS_beta_core"/>
</dbReference>
<keyword evidence="9 15" id="KW-0067">ATP-binding</keyword>
<gene>
    <name evidence="15" type="primary">pheT</name>
    <name evidence="20" type="ORF">CNF02_05875</name>
</gene>
<dbReference type="Pfam" id="PF03484">
    <property type="entry name" value="B5"/>
    <property type="match status" value="1"/>
</dbReference>
<dbReference type="EC" id="6.1.1.20" evidence="15"/>
<dbReference type="InterPro" id="IPR009061">
    <property type="entry name" value="DNA-bd_dom_put_sf"/>
</dbReference>
<dbReference type="Pfam" id="PF03483">
    <property type="entry name" value="B3_4"/>
    <property type="match status" value="1"/>
</dbReference>
<keyword evidence="13 15" id="KW-0030">Aminoacyl-tRNA synthetase</keyword>
<dbReference type="Proteomes" id="UP000219329">
    <property type="component" value="Unassembled WGS sequence"/>
</dbReference>
<feature type="domain" description="TRNA-binding" evidence="17">
    <location>
        <begin position="39"/>
        <end position="152"/>
    </location>
</feature>
<comment type="catalytic activity">
    <reaction evidence="14 15">
        <text>tRNA(Phe) + L-phenylalanine + ATP = L-phenylalanyl-tRNA(Phe) + AMP + diphosphate + H(+)</text>
        <dbReference type="Rhea" id="RHEA:19413"/>
        <dbReference type="Rhea" id="RHEA-COMP:9668"/>
        <dbReference type="Rhea" id="RHEA-COMP:9699"/>
        <dbReference type="ChEBI" id="CHEBI:15378"/>
        <dbReference type="ChEBI" id="CHEBI:30616"/>
        <dbReference type="ChEBI" id="CHEBI:33019"/>
        <dbReference type="ChEBI" id="CHEBI:58095"/>
        <dbReference type="ChEBI" id="CHEBI:78442"/>
        <dbReference type="ChEBI" id="CHEBI:78531"/>
        <dbReference type="ChEBI" id="CHEBI:456215"/>
        <dbReference type="EC" id="6.1.1.20"/>
    </reaction>
</comment>
<dbReference type="Gene3D" id="3.30.56.10">
    <property type="match status" value="2"/>
</dbReference>
<dbReference type="CDD" id="cd02796">
    <property type="entry name" value="tRNA_bind_bactPheRS"/>
    <property type="match status" value="1"/>
</dbReference>
<dbReference type="NCBIfam" id="TIGR00472">
    <property type="entry name" value="pheT_bact"/>
    <property type="match status" value="1"/>
</dbReference>
<dbReference type="Pfam" id="PF01588">
    <property type="entry name" value="tRNA_bind"/>
    <property type="match status" value="1"/>
</dbReference>
<evidence type="ECO:0000256" key="13">
    <source>
        <dbReference type="ARBA" id="ARBA00023146"/>
    </source>
</evidence>
<dbReference type="Gene3D" id="3.30.70.380">
    <property type="entry name" value="Ferrodoxin-fold anticodon-binding domain"/>
    <property type="match status" value="1"/>
</dbReference>
<dbReference type="PANTHER" id="PTHR10947">
    <property type="entry name" value="PHENYLALANYL-TRNA SYNTHETASE BETA CHAIN AND LEUCINE-RICH REPEAT-CONTAINING PROTEIN 47"/>
    <property type="match status" value="1"/>
</dbReference>
<sequence>MKFSELWLKELIDHQMSSENLIESLTMAGLEVDGIVPVAREFSDVIVVEVTKVQPHPDANKLSLCEVSDGAHSFQVVCGAPNVKVGMKAPFAKVGARIDIPDEDKPFVIKAAKLRGIESKGMLCSAEELGLEEKSEGLLSLPEYMTVGEDIRKELKLEDKTIELDLTPNRGDCLGMIGLARELGVLTRTNVNEHEISSARVGISEELPITISAKDSCPRYLGRVIKNINVNSVSPYWLQEKLRRSGLRSVDPIVDVTNFVLIELGQPMHAFDFNELIGGIDVRMARDGEKLTLLDGKEIVLNPEVLVIADHEKPVAMAGIMGGLKTAVTDSTTDVYLECAYFAPLAIAGKARLFGMQTDASHRYERGVDYTLQSRAMERATELLLEIAGGTPGPITETVGNLPKAITVELRFQSVKEVLGIEMDSDEIQDIISRLGFSVIKRSEQVLTVEVPPYRFDVSIEADLIEELARIYGYNNIPETRGVGRQLLSATIEAQIPLRRIRYQLVALGYQEVVTYAFIAPTLSKVVLGSDGSTIALQNPISEDMSLMRSSLLPGLISAYQYNSNRQRDRLRLFETGLVFSQSGNEIQQTSMIGGLISGQRNPVNWANKKEVGDFYDIKGDVEVLLSLKGQSMGIRFVAAERPGFHPGQCARIQDMQGNEIGHLGALHPAAAIQLGIESTVYIFELLQAAVESSEIPRATELSKYPEVSRDLAIVIDEFVSSSAILAMVEDKAGEFLVGSRIFDVYQGDAVSKGKKSIALGLTWQHPSRTLSDEEINTIISSCIKELEEQFNANLRN</sequence>
<comment type="caution">
    <text evidence="20">The sequence shown here is derived from an EMBL/GenBank/DDBJ whole genome shotgun (WGS) entry which is preliminary data.</text>
</comment>
<dbReference type="EMBL" id="NTJZ01000004">
    <property type="protein sequence ID" value="PDH34319.1"/>
    <property type="molecule type" value="Genomic_DNA"/>
</dbReference>
<keyword evidence="4 15" id="KW-0963">Cytoplasm</keyword>
<keyword evidence="12 15" id="KW-0648">Protein biosynthesis</keyword>
<name>A0A2A5WCV6_9GAMM</name>
<dbReference type="InterPro" id="IPR045864">
    <property type="entry name" value="aa-tRNA-synth_II/BPL/LPL"/>
</dbReference>
<comment type="subunit">
    <text evidence="3 15">Tetramer of two alpha and two beta subunits.</text>
</comment>
<dbReference type="SUPFAM" id="SSF56037">
    <property type="entry name" value="PheT/TilS domain"/>
    <property type="match status" value="1"/>
</dbReference>
<keyword evidence="7 15" id="KW-0479">Metal-binding</keyword>
<dbReference type="GO" id="GO:0000287">
    <property type="term" value="F:magnesium ion binding"/>
    <property type="evidence" value="ECO:0007669"/>
    <property type="project" value="UniProtKB-UniRule"/>
</dbReference>
<dbReference type="FunFam" id="2.40.50.140:FF:000045">
    <property type="entry name" value="Phenylalanine--tRNA ligase beta subunit"/>
    <property type="match status" value="1"/>
</dbReference>
<dbReference type="FunFam" id="3.50.40.10:FF:000001">
    <property type="entry name" value="Phenylalanine--tRNA ligase beta subunit"/>
    <property type="match status" value="1"/>
</dbReference>
<dbReference type="Gene3D" id="3.50.40.10">
    <property type="entry name" value="Phenylalanyl-trna Synthetase, Chain B, domain 3"/>
    <property type="match status" value="1"/>
</dbReference>
<keyword evidence="10 15" id="KW-0460">Magnesium</keyword>
<dbReference type="SUPFAM" id="SSF50249">
    <property type="entry name" value="Nucleic acid-binding proteins"/>
    <property type="match status" value="1"/>
</dbReference>
<comment type="cofactor">
    <cofactor evidence="15">
        <name>Mg(2+)</name>
        <dbReference type="ChEBI" id="CHEBI:18420"/>
    </cofactor>
    <text evidence="15">Binds 2 magnesium ions per tetramer.</text>
</comment>
<evidence type="ECO:0000256" key="10">
    <source>
        <dbReference type="ARBA" id="ARBA00022842"/>
    </source>
</evidence>